<reference evidence="2" key="1">
    <citation type="submission" date="2017-10" db="EMBL/GenBank/DDBJ databases">
        <title>Completed PacBio SMRT sequence of Methylosinus trichosporium OB3b reveals presence of a third large plasmid.</title>
        <authorList>
            <person name="Charles T.C."/>
            <person name="Lynch M.D.J."/>
            <person name="Heil J.R."/>
            <person name="Cheng J."/>
        </authorList>
    </citation>
    <scope>NUCLEOTIDE SEQUENCE [LARGE SCALE GENOMIC DNA]</scope>
    <source>
        <strain evidence="2">OB3b</strain>
    </source>
</reference>
<dbReference type="AlphaFoldDB" id="A0A2D2D1U4"/>
<dbReference type="EMBL" id="CP023737">
    <property type="protein sequence ID" value="ATQ68944.1"/>
    <property type="molecule type" value="Genomic_DNA"/>
</dbReference>
<dbReference type="KEGG" id="mtw:CQW49_14420"/>
<gene>
    <name evidence="1" type="ORF">CQW49_14420</name>
</gene>
<accession>A0A2D2D1U4</accession>
<dbReference type="GO" id="GO:0008233">
    <property type="term" value="F:peptidase activity"/>
    <property type="evidence" value="ECO:0007669"/>
    <property type="project" value="UniProtKB-KW"/>
</dbReference>
<name>A0A2D2D1U4_METT3</name>
<dbReference type="InterPro" id="IPR009003">
    <property type="entry name" value="Peptidase_S1_PA"/>
</dbReference>
<dbReference type="SUPFAM" id="SSF50494">
    <property type="entry name" value="Trypsin-like serine proteases"/>
    <property type="match status" value="1"/>
</dbReference>
<evidence type="ECO:0000313" key="1">
    <source>
        <dbReference type="EMBL" id="ATQ68944.1"/>
    </source>
</evidence>
<keyword evidence="2" id="KW-1185">Reference proteome</keyword>
<sequence>MSSRRSPALAPLFLTTPARRLGVVVSSIATLLAAAILASPARGAGSAAIEEAALYPRDDRRIFGRADEERFRGAGVLMCYTDAGTLERAAAGWLIGSRDLVVVNAHNFIDRSGAPTRPVGDCFFRIAGLDLYFDPETLRLGPPQGAALHITDDWALLRLLWPAPEAVEPQPEPDASGVAAGAPLRVVMVSPAGHGNTRLAATLEDCAIHRIDEATETHIRRARHDCNDGYGGSGSGLFDEKDRLIAMHSASLDMNARRAFDIETHYGSALLFEGDLLAAIREQLRAPR</sequence>
<evidence type="ECO:0000313" key="2">
    <source>
        <dbReference type="Proteomes" id="UP000230709"/>
    </source>
</evidence>
<dbReference type="Proteomes" id="UP000230709">
    <property type="component" value="Chromosome"/>
</dbReference>
<protein>
    <submittedName>
        <fullName evidence="1">Serine protease</fullName>
    </submittedName>
</protein>
<dbReference type="RefSeq" id="WP_003611872.1">
    <property type="nucleotide sequence ID" value="NZ_ADVE02000001.1"/>
</dbReference>
<dbReference type="GO" id="GO:0006508">
    <property type="term" value="P:proteolysis"/>
    <property type="evidence" value="ECO:0007669"/>
    <property type="project" value="UniProtKB-KW"/>
</dbReference>
<dbReference type="Pfam" id="PF13365">
    <property type="entry name" value="Trypsin_2"/>
    <property type="match status" value="1"/>
</dbReference>
<keyword evidence="1" id="KW-0378">Hydrolase</keyword>
<proteinExistence type="predicted"/>
<organism evidence="1 2">
    <name type="scientific">Methylosinus trichosporium (strain ATCC 35070 / NCIMB 11131 / UNIQEM 75 / OB3b)</name>
    <dbReference type="NCBI Taxonomy" id="595536"/>
    <lineage>
        <taxon>Bacteria</taxon>
        <taxon>Pseudomonadati</taxon>
        <taxon>Pseudomonadota</taxon>
        <taxon>Alphaproteobacteria</taxon>
        <taxon>Hyphomicrobiales</taxon>
        <taxon>Methylocystaceae</taxon>
        <taxon>Methylosinus</taxon>
    </lineage>
</organism>
<keyword evidence="1" id="KW-0645">Protease</keyword>
<dbReference type="STRING" id="595536.GCA_000178815_02286"/>